<evidence type="ECO:0000256" key="6">
    <source>
        <dbReference type="ARBA" id="ARBA00023163"/>
    </source>
</evidence>
<dbReference type="InterPro" id="IPR007159">
    <property type="entry name" value="SpoVT-AbrB_dom"/>
</dbReference>
<organism evidence="8">
    <name type="scientific">marine metagenome</name>
    <dbReference type="NCBI Taxonomy" id="408172"/>
    <lineage>
        <taxon>unclassified sequences</taxon>
        <taxon>metagenomes</taxon>
        <taxon>ecological metagenomes</taxon>
    </lineage>
</organism>
<keyword evidence="6" id="KW-0804">Transcription</keyword>
<gene>
    <name evidence="8" type="ORF">METZ01_LOCUS35594</name>
</gene>
<evidence type="ECO:0000256" key="1">
    <source>
        <dbReference type="ARBA" id="ARBA00013860"/>
    </source>
</evidence>
<proteinExistence type="inferred from homology"/>
<evidence type="ECO:0000313" key="8">
    <source>
        <dbReference type="EMBL" id="SUZ82740.1"/>
    </source>
</evidence>
<keyword evidence="5" id="KW-0238">DNA-binding</keyword>
<evidence type="ECO:0000259" key="7">
    <source>
        <dbReference type="PROSITE" id="PS51740"/>
    </source>
</evidence>
<dbReference type="Pfam" id="PF02381">
    <property type="entry name" value="MraZ"/>
    <property type="match status" value="2"/>
</dbReference>
<dbReference type="CDD" id="cd16320">
    <property type="entry name" value="MraZ_N"/>
    <property type="match status" value="1"/>
</dbReference>
<dbReference type="HAMAP" id="MF_01008">
    <property type="entry name" value="MraZ"/>
    <property type="match status" value="1"/>
</dbReference>
<keyword evidence="3" id="KW-0677">Repeat</keyword>
<dbReference type="InterPro" id="IPR020603">
    <property type="entry name" value="MraZ_dom"/>
</dbReference>
<dbReference type="PANTHER" id="PTHR34701:SF1">
    <property type="entry name" value="TRANSCRIPTIONAL REGULATOR MRAZ"/>
    <property type="match status" value="1"/>
</dbReference>
<evidence type="ECO:0000256" key="3">
    <source>
        <dbReference type="ARBA" id="ARBA00022737"/>
    </source>
</evidence>
<feature type="domain" description="SpoVT-AbrB" evidence="7">
    <location>
        <begin position="86"/>
        <end position="129"/>
    </location>
</feature>
<dbReference type="EMBL" id="UINC01001520">
    <property type="protein sequence ID" value="SUZ82740.1"/>
    <property type="molecule type" value="Genomic_DNA"/>
</dbReference>
<dbReference type="GO" id="GO:0000976">
    <property type="term" value="F:transcription cis-regulatory region binding"/>
    <property type="evidence" value="ECO:0007669"/>
    <property type="project" value="TreeGrafter"/>
</dbReference>
<keyword evidence="2" id="KW-0963">Cytoplasm</keyword>
<dbReference type="NCBIfam" id="TIGR00242">
    <property type="entry name" value="division/cell wall cluster transcriptional repressor MraZ"/>
    <property type="match status" value="1"/>
</dbReference>
<dbReference type="InterPro" id="IPR035644">
    <property type="entry name" value="MraZ_C"/>
</dbReference>
<dbReference type="InterPro" id="IPR003444">
    <property type="entry name" value="MraZ"/>
</dbReference>
<dbReference type="Gene3D" id="3.40.1550.20">
    <property type="entry name" value="Transcriptional regulator MraZ domain"/>
    <property type="match status" value="1"/>
</dbReference>
<dbReference type="CDD" id="cd16321">
    <property type="entry name" value="MraZ_C"/>
    <property type="match status" value="1"/>
</dbReference>
<keyword evidence="4" id="KW-0805">Transcription regulation</keyword>
<dbReference type="GO" id="GO:2000143">
    <property type="term" value="P:negative regulation of DNA-templated transcription initiation"/>
    <property type="evidence" value="ECO:0007669"/>
    <property type="project" value="TreeGrafter"/>
</dbReference>
<dbReference type="InterPro" id="IPR035642">
    <property type="entry name" value="MraZ_N"/>
</dbReference>
<feature type="domain" description="SpoVT-AbrB" evidence="7">
    <location>
        <begin position="11"/>
        <end position="57"/>
    </location>
</feature>
<dbReference type="PROSITE" id="PS51740">
    <property type="entry name" value="SPOVT_ABRB"/>
    <property type="match status" value="2"/>
</dbReference>
<reference evidence="8" key="1">
    <citation type="submission" date="2018-05" db="EMBL/GenBank/DDBJ databases">
        <authorList>
            <person name="Lanie J.A."/>
            <person name="Ng W.-L."/>
            <person name="Kazmierczak K.M."/>
            <person name="Andrzejewski T.M."/>
            <person name="Davidsen T.M."/>
            <person name="Wayne K.J."/>
            <person name="Tettelin H."/>
            <person name="Glass J.I."/>
            <person name="Rusch D."/>
            <person name="Podicherti R."/>
            <person name="Tsui H.-C.T."/>
            <person name="Winkler M.E."/>
        </authorList>
    </citation>
    <scope>NUCLEOTIDE SEQUENCE</scope>
</reference>
<name>A0A381QUD7_9ZZZZ</name>
<sequence length="154" mass="17661">MTISKNTFTGEYSYSLDAKGRINIPAKFRQSLSKNNDNTFVVTRGLDACIWVYPIIIWQKIETELKNLSALSAINRSFIRNAVRYAAITPYDKQGRILLTPSLIQYAKLEKEAIIIGMVNKIEIWNPKTLYETDKQNLKLDPSTFEDLAEKIIL</sequence>
<evidence type="ECO:0000256" key="2">
    <source>
        <dbReference type="ARBA" id="ARBA00022490"/>
    </source>
</evidence>
<dbReference type="PANTHER" id="PTHR34701">
    <property type="entry name" value="TRANSCRIPTIONAL REGULATOR MRAZ"/>
    <property type="match status" value="1"/>
</dbReference>
<dbReference type="GO" id="GO:0003700">
    <property type="term" value="F:DNA-binding transcription factor activity"/>
    <property type="evidence" value="ECO:0007669"/>
    <property type="project" value="InterPro"/>
</dbReference>
<dbReference type="InterPro" id="IPR037914">
    <property type="entry name" value="SpoVT-AbrB_sf"/>
</dbReference>
<dbReference type="SUPFAM" id="SSF89447">
    <property type="entry name" value="AbrB/MazE/MraZ-like"/>
    <property type="match status" value="1"/>
</dbReference>
<dbReference type="InterPro" id="IPR038619">
    <property type="entry name" value="MraZ_sf"/>
</dbReference>
<accession>A0A381QUD7</accession>
<dbReference type="AlphaFoldDB" id="A0A381QUD7"/>
<evidence type="ECO:0000256" key="5">
    <source>
        <dbReference type="ARBA" id="ARBA00023125"/>
    </source>
</evidence>
<protein>
    <recommendedName>
        <fullName evidence="1">Transcriptional regulator MraZ</fullName>
    </recommendedName>
</protein>
<evidence type="ECO:0000256" key="4">
    <source>
        <dbReference type="ARBA" id="ARBA00023015"/>
    </source>
</evidence>